<keyword evidence="2" id="KW-0732">Signal</keyword>
<name>A0A6U9X636_9STRA</name>
<protein>
    <submittedName>
        <fullName evidence="3">Uncharacterized protein</fullName>
    </submittedName>
</protein>
<dbReference type="EMBL" id="HBIX01007594">
    <property type="protein sequence ID" value="CAE0713145.1"/>
    <property type="molecule type" value="Transcribed_RNA"/>
</dbReference>
<evidence type="ECO:0000256" key="2">
    <source>
        <dbReference type="SAM" id="SignalP"/>
    </source>
</evidence>
<proteinExistence type="predicted"/>
<accession>A0A6U9X636</accession>
<feature type="chain" id="PRO_5030160640" evidence="2">
    <location>
        <begin position="38"/>
        <end position="208"/>
    </location>
</feature>
<evidence type="ECO:0000256" key="1">
    <source>
        <dbReference type="SAM" id="MobiDB-lite"/>
    </source>
</evidence>
<feature type="region of interest" description="Disordered" evidence="1">
    <location>
        <begin position="153"/>
        <end position="177"/>
    </location>
</feature>
<feature type="signal peptide" evidence="2">
    <location>
        <begin position="1"/>
        <end position="37"/>
    </location>
</feature>
<sequence>MKNCNSTSPRSIRWARSHGLSCSLLLIMMLFSRDTNTAYSFAPGTTNAAKIKMTPLEATNNDKINTIPPKDSEANRRSFLSSILSTTTVATLSAVMIPQSAVAAKRYILNDETGEYIEQNDEGNWQAEWKSRYDQMQTMTKDEIFVAARGAGNIDQKDMENESPASRKRRAFSGCRDKPTRAKIGGIDEKSCTKRVLEGDINFVLDAL</sequence>
<dbReference type="AlphaFoldDB" id="A0A6U9X636"/>
<gene>
    <name evidence="3" type="ORF">PAUS00366_LOCUS5897</name>
</gene>
<evidence type="ECO:0000313" key="3">
    <source>
        <dbReference type="EMBL" id="CAE0713145.1"/>
    </source>
</evidence>
<organism evidence="3">
    <name type="scientific">Pseudo-nitzschia australis</name>
    <dbReference type="NCBI Taxonomy" id="44445"/>
    <lineage>
        <taxon>Eukaryota</taxon>
        <taxon>Sar</taxon>
        <taxon>Stramenopiles</taxon>
        <taxon>Ochrophyta</taxon>
        <taxon>Bacillariophyta</taxon>
        <taxon>Bacillariophyceae</taxon>
        <taxon>Bacillariophycidae</taxon>
        <taxon>Bacillariales</taxon>
        <taxon>Bacillariaceae</taxon>
        <taxon>Pseudo-nitzschia</taxon>
    </lineage>
</organism>
<reference evidence="3" key="1">
    <citation type="submission" date="2021-01" db="EMBL/GenBank/DDBJ databases">
        <authorList>
            <person name="Corre E."/>
            <person name="Pelletier E."/>
            <person name="Niang G."/>
            <person name="Scheremetjew M."/>
            <person name="Finn R."/>
            <person name="Kale V."/>
            <person name="Holt S."/>
            <person name="Cochrane G."/>
            <person name="Meng A."/>
            <person name="Brown T."/>
            <person name="Cohen L."/>
        </authorList>
    </citation>
    <scope>NUCLEOTIDE SEQUENCE</scope>
    <source>
        <strain evidence="3">10249 10 AB</strain>
    </source>
</reference>